<dbReference type="GO" id="GO:0008360">
    <property type="term" value="P:regulation of cell shape"/>
    <property type="evidence" value="ECO:0007669"/>
    <property type="project" value="UniProtKB-KW"/>
</dbReference>
<feature type="transmembrane region" description="Helical" evidence="11">
    <location>
        <begin position="83"/>
        <end position="102"/>
    </location>
</feature>
<dbReference type="GO" id="GO:0008955">
    <property type="term" value="F:peptidoglycan glycosyltransferase activity"/>
    <property type="evidence" value="ECO:0007669"/>
    <property type="project" value="UniProtKB-UniRule"/>
</dbReference>
<dbReference type="AlphaFoldDB" id="A0A4Q7YZM0"/>
<organism evidence="12 13">
    <name type="scientific">Edaphobacter modestus</name>
    <dbReference type="NCBI Taxonomy" id="388466"/>
    <lineage>
        <taxon>Bacteria</taxon>
        <taxon>Pseudomonadati</taxon>
        <taxon>Acidobacteriota</taxon>
        <taxon>Terriglobia</taxon>
        <taxon>Terriglobales</taxon>
        <taxon>Acidobacteriaceae</taxon>
        <taxon>Edaphobacter</taxon>
    </lineage>
</organism>
<keyword evidence="8 11" id="KW-1133">Transmembrane helix</keyword>
<feature type="transmembrane region" description="Helical" evidence="11">
    <location>
        <begin position="286"/>
        <end position="305"/>
    </location>
</feature>
<dbReference type="GO" id="GO:0051301">
    <property type="term" value="P:cell division"/>
    <property type="evidence" value="ECO:0007669"/>
    <property type="project" value="InterPro"/>
</dbReference>
<evidence type="ECO:0000256" key="4">
    <source>
        <dbReference type="ARBA" id="ARBA00022679"/>
    </source>
</evidence>
<comment type="similarity">
    <text evidence="11">Belongs to the SEDS family. MrdB/RodA subfamily.</text>
</comment>
<dbReference type="GO" id="GO:0009252">
    <property type="term" value="P:peptidoglycan biosynthetic process"/>
    <property type="evidence" value="ECO:0007669"/>
    <property type="project" value="UniProtKB-UniRule"/>
</dbReference>
<keyword evidence="13" id="KW-1185">Reference proteome</keyword>
<keyword evidence="9 11" id="KW-0472">Membrane</keyword>
<keyword evidence="7 11" id="KW-0573">Peptidoglycan synthesis</keyword>
<dbReference type="Proteomes" id="UP000292958">
    <property type="component" value="Unassembled WGS sequence"/>
</dbReference>
<dbReference type="EMBL" id="SHKW01000001">
    <property type="protein sequence ID" value="RZU42635.1"/>
    <property type="molecule type" value="Genomic_DNA"/>
</dbReference>
<dbReference type="EC" id="2.4.99.28" evidence="11"/>
<keyword evidence="4 11" id="KW-0808">Transferase</keyword>
<evidence type="ECO:0000256" key="7">
    <source>
        <dbReference type="ARBA" id="ARBA00022984"/>
    </source>
</evidence>
<dbReference type="InterPro" id="IPR018365">
    <property type="entry name" value="Cell_cycle_FtsW-rel_CS"/>
</dbReference>
<feature type="transmembrane region" description="Helical" evidence="11">
    <location>
        <begin position="195"/>
        <end position="213"/>
    </location>
</feature>
<dbReference type="GO" id="GO:0015648">
    <property type="term" value="F:lipid-linked peptidoglycan transporter activity"/>
    <property type="evidence" value="ECO:0007669"/>
    <property type="project" value="TreeGrafter"/>
</dbReference>
<dbReference type="Pfam" id="PF01098">
    <property type="entry name" value="FTSW_RODA_SPOVE"/>
    <property type="match status" value="1"/>
</dbReference>
<comment type="caution">
    <text evidence="12">The sequence shown here is derived from an EMBL/GenBank/DDBJ whole genome shotgun (WGS) entry which is preliminary data.</text>
</comment>
<reference evidence="12 13" key="1">
    <citation type="submission" date="2019-02" db="EMBL/GenBank/DDBJ databases">
        <title>Genomic Encyclopedia of Archaeal and Bacterial Type Strains, Phase II (KMG-II): from individual species to whole genera.</title>
        <authorList>
            <person name="Goeker M."/>
        </authorList>
    </citation>
    <scope>NUCLEOTIDE SEQUENCE [LARGE SCALE GENOMIC DNA]</scope>
    <source>
        <strain evidence="12 13">DSM 18101</strain>
    </source>
</reference>
<comment type="subcellular location">
    <subcellularLocation>
        <location evidence="11">Cell membrane</location>
        <topology evidence="11">Multi-pass membrane protein</topology>
    </subcellularLocation>
    <subcellularLocation>
        <location evidence="1">Membrane</location>
        <topology evidence="1">Multi-pass membrane protein</topology>
    </subcellularLocation>
</comment>
<dbReference type="PANTHER" id="PTHR30474:SF1">
    <property type="entry name" value="PEPTIDOGLYCAN GLYCOSYLTRANSFERASE MRDB"/>
    <property type="match status" value="1"/>
</dbReference>
<evidence type="ECO:0000256" key="2">
    <source>
        <dbReference type="ARBA" id="ARBA00022475"/>
    </source>
</evidence>
<feature type="transmembrane region" description="Helical" evidence="11">
    <location>
        <begin position="59"/>
        <end position="77"/>
    </location>
</feature>
<keyword evidence="5 11" id="KW-0812">Transmembrane</keyword>
<keyword evidence="6 11" id="KW-0133">Cell shape</keyword>
<evidence type="ECO:0000256" key="3">
    <source>
        <dbReference type="ARBA" id="ARBA00022676"/>
    </source>
</evidence>
<gene>
    <name evidence="11" type="primary">rodA</name>
    <name evidence="12" type="ORF">BDD14_4226</name>
</gene>
<evidence type="ECO:0000256" key="8">
    <source>
        <dbReference type="ARBA" id="ARBA00022989"/>
    </source>
</evidence>
<dbReference type="GO" id="GO:0005886">
    <property type="term" value="C:plasma membrane"/>
    <property type="evidence" value="ECO:0007669"/>
    <property type="project" value="UniProtKB-SubCell"/>
</dbReference>
<evidence type="ECO:0000256" key="11">
    <source>
        <dbReference type="HAMAP-Rule" id="MF_02079"/>
    </source>
</evidence>
<name>A0A4Q7YZM0_9BACT</name>
<protein>
    <recommendedName>
        <fullName evidence="11">Peptidoglycan glycosyltransferase RodA</fullName>
        <shortName evidence="11">PGT</shortName>
        <ecNumber evidence="11">2.4.99.28</ecNumber>
    </recommendedName>
    <alternativeName>
        <fullName evidence="11">Cell elongation protein RodA</fullName>
    </alternativeName>
    <alternativeName>
        <fullName evidence="11">Cell wall polymerase</fullName>
    </alternativeName>
    <alternativeName>
        <fullName evidence="11">Peptidoglycan polymerase</fullName>
        <shortName evidence="11">PG polymerase</shortName>
    </alternativeName>
</protein>
<evidence type="ECO:0000256" key="1">
    <source>
        <dbReference type="ARBA" id="ARBA00004141"/>
    </source>
</evidence>
<dbReference type="UniPathway" id="UPA00219"/>
<dbReference type="InterPro" id="IPR011923">
    <property type="entry name" value="RodA/MrdB"/>
</dbReference>
<dbReference type="GO" id="GO:0032153">
    <property type="term" value="C:cell division site"/>
    <property type="evidence" value="ECO:0007669"/>
    <property type="project" value="TreeGrafter"/>
</dbReference>
<dbReference type="PANTHER" id="PTHR30474">
    <property type="entry name" value="CELL CYCLE PROTEIN"/>
    <property type="match status" value="1"/>
</dbReference>
<keyword evidence="10 11" id="KW-0961">Cell wall biogenesis/degradation</keyword>
<evidence type="ECO:0000256" key="6">
    <source>
        <dbReference type="ARBA" id="ARBA00022960"/>
    </source>
</evidence>
<dbReference type="HAMAP" id="MF_02079">
    <property type="entry name" value="PGT_RodA"/>
    <property type="match status" value="1"/>
</dbReference>
<comment type="catalytic activity">
    <reaction evidence="11">
        <text>[GlcNAc-(1-&gt;4)-Mur2Ac(oyl-L-Ala-gamma-D-Glu-L-Lys-D-Ala-D-Ala)](n)-di-trans,octa-cis-undecaprenyl diphosphate + beta-D-GlcNAc-(1-&gt;4)-Mur2Ac(oyl-L-Ala-gamma-D-Glu-L-Lys-D-Ala-D-Ala)-di-trans,octa-cis-undecaprenyl diphosphate = [GlcNAc-(1-&gt;4)-Mur2Ac(oyl-L-Ala-gamma-D-Glu-L-Lys-D-Ala-D-Ala)](n+1)-di-trans,octa-cis-undecaprenyl diphosphate + di-trans,octa-cis-undecaprenyl diphosphate + H(+)</text>
        <dbReference type="Rhea" id="RHEA:23708"/>
        <dbReference type="Rhea" id="RHEA-COMP:9602"/>
        <dbReference type="Rhea" id="RHEA-COMP:9603"/>
        <dbReference type="ChEBI" id="CHEBI:15378"/>
        <dbReference type="ChEBI" id="CHEBI:58405"/>
        <dbReference type="ChEBI" id="CHEBI:60033"/>
        <dbReference type="ChEBI" id="CHEBI:78435"/>
        <dbReference type="EC" id="2.4.99.28"/>
    </reaction>
</comment>
<dbReference type="GO" id="GO:0071555">
    <property type="term" value="P:cell wall organization"/>
    <property type="evidence" value="ECO:0007669"/>
    <property type="project" value="UniProtKB-KW"/>
</dbReference>
<evidence type="ECO:0000313" key="13">
    <source>
        <dbReference type="Proteomes" id="UP000292958"/>
    </source>
</evidence>
<dbReference type="InterPro" id="IPR001182">
    <property type="entry name" value="FtsW/RodA"/>
</dbReference>
<feature type="transmembrane region" description="Helical" evidence="11">
    <location>
        <begin position="317"/>
        <end position="339"/>
    </location>
</feature>
<evidence type="ECO:0000313" key="12">
    <source>
        <dbReference type="EMBL" id="RZU42635.1"/>
    </source>
</evidence>
<feature type="transmembrane region" description="Helical" evidence="11">
    <location>
        <begin position="351"/>
        <end position="372"/>
    </location>
</feature>
<feature type="transmembrane region" description="Helical" evidence="11">
    <location>
        <begin position="25"/>
        <end position="47"/>
    </location>
</feature>
<accession>A0A4Q7YZM0</accession>
<comment type="function">
    <text evidence="11">Peptidoglycan polymerase that is essential for cell wall elongation.</text>
</comment>
<dbReference type="NCBIfam" id="TIGR02210">
    <property type="entry name" value="rodA_shape"/>
    <property type="match status" value="1"/>
</dbReference>
<evidence type="ECO:0000256" key="9">
    <source>
        <dbReference type="ARBA" id="ARBA00023136"/>
    </source>
</evidence>
<sequence length="379" mass="41203">MLAAATLDAQSLKMVRLSSYRDFDWVLLGFVSVLSIISVLEIKSATLHTKFHGFEQKQIGFLAAGLLLMFVISAIDYHRLLDIVPWAYGISIFSLIAVKVAGQKVLGARRWINLGGGVHFQPSEWVKLVLIVAVARYFWNLSGKELTWPDIGKAAALVCVPMALVLTQPDLGTALTYSPILMAGLFLGGIRLRQMVVIVFALTLVGGVAWKSGKRLKPYQQARINAFINPDSDPKGSGYQIRQSLIAVGSGGIWGKGANKGTQTQGDFLPIPYTDFIFAAFCEEHGFVGAMGVLLLYFLILMRLIQNAQTAADLAGTYIIMGVVAVIVFQIAVNIGMVVGLMPVTGIPLPLMSYGGSSILFTFLALGIVMNVRMRRFVN</sequence>
<comment type="pathway">
    <text evidence="11">Cell wall biogenesis; peptidoglycan biosynthesis.</text>
</comment>
<keyword evidence="3 11" id="KW-0328">Glycosyltransferase</keyword>
<dbReference type="PROSITE" id="PS00428">
    <property type="entry name" value="FTSW_RODA_SPOVE"/>
    <property type="match status" value="1"/>
</dbReference>
<evidence type="ECO:0000256" key="5">
    <source>
        <dbReference type="ARBA" id="ARBA00022692"/>
    </source>
</evidence>
<evidence type="ECO:0000256" key="10">
    <source>
        <dbReference type="ARBA" id="ARBA00023316"/>
    </source>
</evidence>
<keyword evidence="2 11" id="KW-1003">Cell membrane</keyword>
<proteinExistence type="inferred from homology"/>